<keyword evidence="1 2" id="KW-0732">Signal</keyword>
<evidence type="ECO:0000313" key="3">
    <source>
        <dbReference type="EMBL" id="ANB12322.1"/>
    </source>
</evidence>
<evidence type="ECO:0000256" key="2">
    <source>
        <dbReference type="SAM" id="SignalP"/>
    </source>
</evidence>
<dbReference type="Proteomes" id="UP000189580">
    <property type="component" value="Chromosome a"/>
</dbReference>
<dbReference type="GeneID" id="30037619"/>
<dbReference type="OrthoDB" id="5551751at2759"/>
<dbReference type="PANTHER" id="PTHR28156">
    <property type="entry name" value="FAS1 DOMAIN-CONTAINING PROTEIN YDR262W"/>
    <property type="match status" value="1"/>
</dbReference>
<dbReference type="RefSeq" id="XP_018734799.1">
    <property type="nucleotide sequence ID" value="XM_018882519.1"/>
</dbReference>
<evidence type="ECO:0000256" key="1">
    <source>
        <dbReference type="ARBA" id="ARBA00022729"/>
    </source>
</evidence>
<dbReference type="EMBL" id="CP014501">
    <property type="protein sequence ID" value="ANB12322.1"/>
    <property type="molecule type" value="Genomic_DNA"/>
</dbReference>
<protein>
    <recommendedName>
        <fullName evidence="5">FAS1 domain-containing protein</fullName>
    </recommendedName>
</protein>
<gene>
    <name evidence="3" type="ORF">AWJ20_572</name>
</gene>
<accession>A0A167D0B0</accession>
<dbReference type="AlphaFoldDB" id="A0A167D0B0"/>
<reference evidence="3 4" key="1">
    <citation type="submission" date="2016-02" db="EMBL/GenBank/DDBJ databases">
        <title>Complete genome sequence and transcriptome regulation of the pentose utilising yeast Sugiyamaella lignohabitans.</title>
        <authorList>
            <person name="Bellasio M."/>
            <person name="Peymann A."/>
            <person name="Valli M."/>
            <person name="Sipitzky M."/>
            <person name="Graf A."/>
            <person name="Sauer M."/>
            <person name="Marx H."/>
            <person name="Mattanovich D."/>
        </authorList>
    </citation>
    <scope>NUCLEOTIDE SEQUENCE [LARGE SCALE GENOMIC DNA]</scope>
    <source>
        <strain evidence="3 4">CBS 10342</strain>
    </source>
</reference>
<dbReference type="KEGG" id="slb:AWJ20_572"/>
<evidence type="ECO:0008006" key="5">
    <source>
        <dbReference type="Google" id="ProtNLM"/>
    </source>
</evidence>
<keyword evidence="4" id="KW-1185">Reference proteome</keyword>
<dbReference type="InterPro" id="IPR036378">
    <property type="entry name" value="FAS1_dom_sf"/>
</dbReference>
<dbReference type="InterPro" id="IPR040200">
    <property type="entry name" value="Mug57-like"/>
</dbReference>
<sequence>MKRASYIACGLLSIAVSAALVVSEPAASKKDVVAHPLLFQDFPTPQIVEDMPNGESPQAGPTLLRTQLAVNRDISIFASYVRDFASLEARFNDNSEFSLVLAPSNAAISSLSSKPWEFPTPVSNDHNTPEEEKDRIARHNVMSFIAHHLNLVRSGDENDATSKDRILSTDDDEFHLLAESGDDLIVKRQSVESPDDKVFTVTIGSSDQESPIVVNVTQVKQVDNGAIWVLDGSLSRP</sequence>
<proteinExistence type="predicted"/>
<evidence type="ECO:0000313" key="4">
    <source>
        <dbReference type="Proteomes" id="UP000189580"/>
    </source>
</evidence>
<organism evidence="3 4">
    <name type="scientific">Sugiyamaella lignohabitans</name>
    <dbReference type="NCBI Taxonomy" id="796027"/>
    <lineage>
        <taxon>Eukaryota</taxon>
        <taxon>Fungi</taxon>
        <taxon>Dikarya</taxon>
        <taxon>Ascomycota</taxon>
        <taxon>Saccharomycotina</taxon>
        <taxon>Dipodascomycetes</taxon>
        <taxon>Dipodascales</taxon>
        <taxon>Trichomonascaceae</taxon>
        <taxon>Sugiyamaella</taxon>
    </lineage>
</organism>
<dbReference type="Gene3D" id="2.30.180.10">
    <property type="entry name" value="FAS1 domain"/>
    <property type="match status" value="1"/>
</dbReference>
<feature type="chain" id="PRO_5007884933" description="FAS1 domain-containing protein" evidence="2">
    <location>
        <begin position="20"/>
        <end position="237"/>
    </location>
</feature>
<name>A0A167D0B0_9ASCO</name>
<dbReference type="PANTHER" id="PTHR28156:SF1">
    <property type="entry name" value="FAS1 DOMAIN-CONTAINING PROTEIN YDR262W"/>
    <property type="match status" value="1"/>
</dbReference>
<feature type="signal peptide" evidence="2">
    <location>
        <begin position="1"/>
        <end position="19"/>
    </location>
</feature>